<feature type="region of interest" description="Disordered" evidence="5">
    <location>
        <begin position="86"/>
        <end position="134"/>
    </location>
</feature>
<dbReference type="EMBL" id="MCFG01000239">
    <property type="protein sequence ID" value="ORX77675.1"/>
    <property type="molecule type" value="Genomic_DNA"/>
</dbReference>
<keyword evidence="8" id="KW-1185">Reference proteome</keyword>
<evidence type="ECO:0000313" key="7">
    <source>
        <dbReference type="EMBL" id="ORX77675.1"/>
    </source>
</evidence>
<keyword evidence="3" id="KW-0862">Zinc</keyword>
<feature type="compositionally biased region" description="Basic residues" evidence="5">
    <location>
        <begin position="115"/>
        <end position="134"/>
    </location>
</feature>
<sequence length="134" mass="15117">MNSPSVNTILKEEFDNMANINNNKPRCKCGLVVIGRIVKSDGPNKGRAYLVCRSKSKNCRYFQWVDEMNIDKSIIQQCMDPNTIYSASSSSTSSSTGYKRKRGSSSSSTMTTKKTYNKKKSTSTTRRSYKRAKK</sequence>
<evidence type="ECO:0000256" key="3">
    <source>
        <dbReference type="ARBA" id="ARBA00022833"/>
    </source>
</evidence>
<feature type="domain" description="GRF-type" evidence="6">
    <location>
        <begin position="27"/>
        <end position="68"/>
    </location>
</feature>
<comment type="caution">
    <text evidence="7">The sequence shown here is derived from an EMBL/GenBank/DDBJ whole genome shotgun (WGS) entry which is preliminary data.</text>
</comment>
<evidence type="ECO:0000256" key="5">
    <source>
        <dbReference type="SAM" id="MobiDB-lite"/>
    </source>
</evidence>
<dbReference type="AlphaFoldDB" id="A0A1Y1WW97"/>
<keyword evidence="2 4" id="KW-0863">Zinc-finger</keyword>
<feature type="compositionally biased region" description="Low complexity" evidence="5">
    <location>
        <begin position="104"/>
        <end position="114"/>
    </location>
</feature>
<dbReference type="STRING" id="1754192.A0A1Y1WW97"/>
<evidence type="ECO:0000313" key="8">
    <source>
        <dbReference type="Proteomes" id="UP000193944"/>
    </source>
</evidence>
<dbReference type="InterPro" id="IPR010666">
    <property type="entry name" value="Znf_GRF"/>
</dbReference>
<feature type="compositionally biased region" description="Low complexity" evidence="5">
    <location>
        <begin position="86"/>
        <end position="97"/>
    </location>
</feature>
<evidence type="ECO:0000259" key="6">
    <source>
        <dbReference type="PROSITE" id="PS51999"/>
    </source>
</evidence>
<dbReference type="PROSITE" id="PS51999">
    <property type="entry name" value="ZF_GRF"/>
    <property type="match status" value="1"/>
</dbReference>
<accession>A0A1Y1WW97</accession>
<evidence type="ECO:0000256" key="1">
    <source>
        <dbReference type="ARBA" id="ARBA00022723"/>
    </source>
</evidence>
<reference evidence="7 8" key="1">
    <citation type="submission" date="2016-08" db="EMBL/GenBank/DDBJ databases">
        <title>A Parts List for Fungal Cellulosomes Revealed by Comparative Genomics.</title>
        <authorList>
            <consortium name="DOE Joint Genome Institute"/>
            <person name="Haitjema C.H."/>
            <person name="Gilmore S.P."/>
            <person name="Henske J.K."/>
            <person name="Solomon K.V."/>
            <person name="De Groot R."/>
            <person name="Kuo A."/>
            <person name="Mondo S.J."/>
            <person name="Salamov A.A."/>
            <person name="Labutti K."/>
            <person name="Zhao Z."/>
            <person name="Chiniquy J."/>
            <person name="Barry K."/>
            <person name="Brewer H.M."/>
            <person name="Purvine S.O."/>
            <person name="Wright A.T."/>
            <person name="Boxma B."/>
            <person name="Van Alen T."/>
            <person name="Hackstein J.H."/>
            <person name="Baker S.E."/>
            <person name="Grigoriev I.V."/>
            <person name="O'Malley M.A."/>
        </authorList>
    </citation>
    <scope>NUCLEOTIDE SEQUENCE [LARGE SCALE GENOMIC DNA]</scope>
    <source>
        <strain evidence="7 8">S4</strain>
    </source>
</reference>
<gene>
    <name evidence="7" type="ORF">BCR32DRAFT_57728</name>
</gene>
<keyword evidence="1" id="KW-0479">Metal-binding</keyword>
<protein>
    <recommendedName>
        <fullName evidence="6">GRF-type domain-containing protein</fullName>
    </recommendedName>
</protein>
<proteinExistence type="predicted"/>
<reference evidence="7 8" key="2">
    <citation type="submission" date="2016-08" db="EMBL/GenBank/DDBJ databases">
        <title>Pervasive Adenine N6-methylation of Active Genes in Fungi.</title>
        <authorList>
            <consortium name="DOE Joint Genome Institute"/>
            <person name="Mondo S.J."/>
            <person name="Dannebaum R.O."/>
            <person name="Kuo R.C."/>
            <person name="Labutti K."/>
            <person name="Haridas S."/>
            <person name="Kuo A."/>
            <person name="Salamov A."/>
            <person name="Ahrendt S.R."/>
            <person name="Lipzen A."/>
            <person name="Sullivan W."/>
            <person name="Andreopoulos W.B."/>
            <person name="Clum A."/>
            <person name="Lindquist E."/>
            <person name="Daum C."/>
            <person name="Ramamoorthy G.K."/>
            <person name="Gryganskyi A."/>
            <person name="Culley D."/>
            <person name="Magnuson J.K."/>
            <person name="James T.Y."/>
            <person name="O'Malley M.A."/>
            <person name="Stajich J.E."/>
            <person name="Spatafora J.W."/>
            <person name="Visel A."/>
            <person name="Grigoriev I.V."/>
        </authorList>
    </citation>
    <scope>NUCLEOTIDE SEQUENCE [LARGE SCALE GENOMIC DNA]</scope>
    <source>
        <strain evidence="7 8">S4</strain>
    </source>
</reference>
<evidence type="ECO:0000256" key="4">
    <source>
        <dbReference type="PROSITE-ProRule" id="PRU01343"/>
    </source>
</evidence>
<dbReference type="GO" id="GO:0008270">
    <property type="term" value="F:zinc ion binding"/>
    <property type="evidence" value="ECO:0007669"/>
    <property type="project" value="UniProtKB-KW"/>
</dbReference>
<evidence type="ECO:0000256" key="2">
    <source>
        <dbReference type="ARBA" id="ARBA00022771"/>
    </source>
</evidence>
<dbReference type="Proteomes" id="UP000193944">
    <property type="component" value="Unassembled WGS sequence"/>
</dbReference>
<dbReference type="OrthoDB" id="391817at2759"/>
<organism evidence="7 8">
    <name type="scientific">Anaeromyces robustus</name>
    <dbReference type="NCBI Taxonomy" id="1754192"/>
    <lineage>
        <taxon>Eukaryota</taxon>
        <taxon>Fungi</taxon>
        <taxon>Fungi incertae sedis</taxon>
        <taxon>Chytridiomycota</taxon>
        <taxon>Chytridiomycota incertae sedis</taxon>
        <taxon>Neocallimastigomycetes</taxon>
        <taxon>Neocallimastigales</taxon>
        <taxon>Neocallimastigaceae</taxon>
        <taxon>Anaeromyces</taxon>
    </lineage>
</organism>
<name>A0A1Y1WW97_9FUNG</name>
<dbReference type="Pfam" id="PF06839">
    <property type="entry name" value="Zn_ribbon_GRF"/>
    <property type="match status" value="1"/>
</dbReference>